<organism evidence="1 2">
    <name type="scientific">Favolaschia claudopus</name>
    <dbReference type="NCBI Taxonomy" id="2862362"/>
    <lineage>
        <taxon>Eukaryota</taxon>
        <taxon>Fungi</taxon>
        <taxon>Dikarya</taxon>
        <taxon>Basidiomycota</taxon>
        <taxon>Agaricomycotina</taxon>
        <taxon>Agaricomycetes</taxon>
        <taxon>Agaricomycetidae</taxon>
        <taxon>Agaricales</taxon>
        <taxon>Marasmiineae</taxon>
        <taxon>Mycenaceae</taxon>
        <taxon>Favolaschia</taxon>
    </lineage>
</organism>
<evidence type="ECO:0000313" key="2">
    <source>
        <dbReference type="Proteomes" id="UP001362999"/>
    </source>
</evidence>
<dbReference type="Proteomes" id="UP001362999">
    <property type="component" value="Unassembled WGS sequence"/>
</dbReference>
<evidence type="ECO:0000313" key="1">
    <source>
        <dbReference type="EMBL" id="KAK7038452.1"/>
    </source>
</evidence>
<proteinExistence type="predicted"/>
<keyword evidence="2" id="KW-1185">Reference proteome</keyword>
<name>A0AAW0CHS7_9AGAR</name>
<dbReference type="AlphaFoldDB" id="A0AAW0CHS7"/>
<gene>
    <name evidence="1" type="ORF">R3P38DRAFT_2906047</name>
</gene>
<reference evidence="1 2" key="1">
    <citation type="journal article" date="2024" name="J Genomics">
        <title>Draft genome sequencing and assembly of Favolaschia claudopus CIRM-BRFM 2984 isolated from oak limbs.</title>
        <authorList>
            <person name="Navarro D."/>
            <person name="Drula E."/>
            <person name="Chaduli D."/>
            <person name="Cazenave R."/>
            <person name="Ahrendt S."/>
            <person name="Wang J."/>
            <person name="Lipzen A."/>
            <person name="Daum C."/>
            <person name="Barry K."/>
            <person name="Grigoriev I.V."/>
            <person name="Favel A."/>
            <person name="Rosso M.N."/>
            <person name="Martin F."/>
        </authorList>
    </citation>
    <scope>NUCLEOTIDE SEQUENCE [LARGE SCALE GENOMIC DNA]</scope>
    <source>
        <strain evidence="1 2">CIRM-BRFM 2984</strain>
    </source>
</reference>
<protein>
    <submittedName>
        <fullName evidence="1">Uncharacterized protein</fullName>
    </submittedName>
</protein>
<sequence>MTWIPVGKLRLGRRSGVADTWPVRLDCHSGRHLRDPPRSRARLQLPYTPGLLLLSNLLNNDSAQIEPTRDEDVQHSVPRSCRGEWVGVAEGGRRSLPADAFVRHVGAQNQLIDFPQPHAPFQRSRIRSRWSRYSLRRRRRRLVLLWQTDASDPTNSLSFFIRSTSTVFGVRLTIWTRWTGETEWDSLVGCYRSRRSQIGGLDSTSVPVAGGLEEES</sequence>
<accession>A0AAW0CHS7</accession>
<comment type="caution">
    <text evidence="1">The sequence shown here is derived from an EMBL/GenBank/DDBJ whole genome shotgun (WGS) entry which is preliminary data.</text>
</comment>
<dbReference type="EMBL" id="JAWWNJ010000017">
    <property type="protein sequence ID" value="KAK7038452.1"/>
    <property type="molecule type" value="Genomic_DNA"/>
</dbReference>